<keyword evidence="2" id="KW-1185">Reference proteome</keyword>
<evidence type="ECO:0000313" key="2">
    <source>
        <dbReference type="Proteomes" id="UP000299102"/>
    </source>
</evidence>
<dbReference type="EMBL" id="BGZK01001067">
    <property type="protein sequence ID" value="GBP70226.1"/>
    <property type="molecule type" value="Genomic_DNA"/>
</dbReference>
<dbReference type="Proteomes" id="UP000299102">
    <property type="component" value="Unassembled WGS sequence"/>
</dbReference>
<protein>
    <submittedName>
        <fullName evidence="1">Uncharacterized protein</fullName>
    </submittedName>
</protein>
<gene>
    <name evidence="1" type="ORF">EVAR_7493_1</name>
</gene>
<dbReference type="AlphaFoldDB" id="A0A4C1Y2T8"/>
<organism evidence="1 2">
    <name type="scientific">Eumeta variegata</name>
    <name type="common">Bagworm moth</name>
    <name type="synonym">Eumeta japonica</name>
    <dbReference type="NCBI Taxonomy" id="151549"/>
    <lineage>
        <taxon>Eukaryota</taxon>
        <taxon>Metazoa</taxon>
        <taxon>Ecdysozoa</taxon>
        <taxon>Arthropoda</taxon>
        <taxon>Hexapoda</taxon>
        <taxon>Insecta</taxon>
        <taxon>Pterygota</taxon>
        <taxon>Neoptera</taxon>
        <taxon>Endopterygota</taxon>
        <taxon>Lepidoptera</taxon>
        <taxon>Glossata</taxon>
        <taxon>Ditrysia</taxon>
        <taxon>Tineoidea</taxon>
        <taxon>Psychidae</taxon>
        <taxon>Oiketicinae</taxon>
        <taxon>Eumeta</taxon>
    </lineage>
</organism>
<reference evidence="1 2" key="1">
    <citation type="journal article" date="2019" name="Commun. Biol.">
        <title>The bagworm genome reveals a unique fibroin gene that provides high tensile strength.</title>
        <authorList>
            <person name="Kono N."/>
            <person name="Nakamura H."/>
            <person name="Ohtoshi R."/>
            <person name="Tomita M."/>
            <person name="Numata K."/>
            <person name="Arakawa K."/>
        </authorList>
    </citation>
    <scope>NUCLEOTIDE SEQUENCE [LARGE SCALE GENOMIC DNA]</scope>
</reference>
<sequence>MTQLENLYYFVAFVRSSGRNLRGRLRRLLIVFDGISETGCLRELLSIHMHPCDFKKAVVVTGGETTTDNAESFFIMTVLAVTCRPKQLGFWKVRRSNWRVIRTIAPIWRSTISVHSQGKE</sequence>
<evidence type="ECO:0000313" key="1">
    <source>
        <dbReference type="EMBL" id="GBP70226.1"/>
    </source>
</evidence>
<accession>A0A4C1Y2T8</accession>
<comment type="caution">
    <text evidence="1">The sequence shown here is derived from an EMBL/GenBank/DDBJ whole genome shotgun (WGS) entry which is preliminary data.</text>
</comment>
<name>A0A4C1Y2T8_EUMVA</name>
<proteinExistence type="predicted"/>